<dbReference type="SUPFAM" id="SSF49384">
    <property type="entry name" value="Carbohydrate-binding domain"/>
    <property type="match status" value="1"/>
</dbReference>
<feature type="domain" description="SLH" evidence="1">
    <location>
        <begin position="404"/>
        <end position="469"/>
    </location>
</feature>
<sequence length="628" mass="65635">MKLFGRIHPLAILALCMLVAWTVLPLPQAMGAGARTASLTSGEGHRGDTVRVSLGISDVKDIAGVETTIAYDATRLTTTSESINRAAILKDFLSDRNVLADTGSLKFSAASSGKIAQAGDAVLLTVDFVIKADAPPGKAFVNLSHLLVTDGEGNLETAPMDGGITVLDSGGSGTGPVGGSGTTPGTTTEDIAAVVDTGDGMNVSAVTIRRTTSADGTKKDAVAFTLDQAQETVTKAKAAGKSAARIVIPDAKNEVSQLDLTVPKAAADELARGGLSLEIDTVNGKLVIPSDAFKDVTEDLYFRFVPIKNEAQRAEIAERAVGAQIVKAAAGGNAIKLIARPLTIETNLANRAVSIVLPLTNADLPTDARARDDYLADLTVFVEHGDGDLELAKPEVAAYKDGQPGLRFGIDKFSTFSILDIGASGAARRHDAYMQGYPDGNFKPDKAISRAEMAVILSRVGAGAPVAGGQELAFADVASGHWASTAIGSAGAKGLMTGFPDGTFKPDRFMTRAEMATVVSHWLDLQGETTSTFPDTAGHWARQDIALVRQAGIINGFPDGNFKPEQALTRAETVAIINRILNRGALGWTTSSWKDVPTTHWAFQDIEEASVSHAFATDAKGSEVVTQP</sequence>
<dbReference type="PANTHER" id="PTHR43308">
    <property type="entry name" value="OUTER MEMBRANE PROTEIN ALPHA-RELATED"/>
    <property type="match status" value="1"/>
</dbReference>
<dbReference type="Gene3D" id="2.60.40.680">
    <property type="match status" value="1"/>
</dbReference>
<feature type="domain" description="SLH" evidence="1">
    <location>
        <begin position="470"/>
        <end position="533"/>
    </location>
</feature>
<dbReference type="RefSeq" id="WP_161746396.1">
    <property type="nucleotide sequence ID" value="NZ_JAAAMV010000027.1"/>
</dbReference>
<keyword evidence="3" id="KW-1185">Reference proteome</keyword>
<comment type="caution">
    <text evidence="2">The sequence shown here is derived from an EMBL/GenBank/DDBJ whole genome shotgun (WGS) entry which is preliminary data.</text>
</comment>
<dbReference type="Proteomes" id="UP000665561">
    <property type="component" value="Unassembled WGS sequence"/>
</dbReference>
<dbReference type="InterPro" id="IPR051465">
    <property type="entry name" value="Cell_Envelope_Struct_Comp"/>
</dbReference>
<name>A0ABW9XXM5_9BACL</name>
<feature type="domain" description="SLH" evidence="1">
    <location>
        <begin position="535"/>
        <end position="591"/>
    </location>
</feature>
<dbReference type="InterPro" id="IPR008965">
    <property type="entry name" value="CBM2/CBM3_carb-bd_dom_sf"/>
</dbReference>
<evidence type="ECO:0000313" key="2">
    <source>
        <dbReference type="EMBL" id="NBD27370.1"/>
    </source>
</evidence>
<dbReference type="PROSITE" id="PS51272">
    <property type="entry name" value="SLH"/>
    <property type="match status" value="3"/>
</dbReference>
<protein>
    <recommendedName>
        <fullName evidence="1">SLH domain-containing protein</fullName>
    </recommendedName>
</protein>
<reference evidence="2 3" key="1">
    <citation type="submission" date="2020-01" db="EMBL/GenBank/DDBJ databases">
        <title>Paenibacillus soybeanensis sp. nov. isolated from the nodules of soybean (Glycine max(L.) Merr).</title>
        <authorList>
            <person name="Wang H."/>
        </authorList>
    </citation>
    <scope>NUCLEOTIDE SEQUENCE [LARGE SCALE GENOMIC DNA]</scope>
    <source>
        <strain evidence="2 3">T1</strain>
    </source>
</reference>
<dbReference type="InterPro" id="IPR001119">
    <property type="entry name" value="SLH_dom"/>
</dbReference>
<dbReference type="EMBL" id="JAAAMV010000027">
    <property type="protein sequence ID" value="NBD27370.1"/>
    <property type="molecule type" value="Genomic_DNA"/>
</dbReference>
<dbReference type="InterPro" id="IPR002102">
    <property type="entry name" value="Cohesin_dom"/>
</dbReference>
<proteinExistence type="predicted"/>
<dbReference type="Pfam" id="PF00395">
    <property type="entry name" value="SLH"/>
    <property type="match status" value="3"/>
</dbReference>
<evidence type="ECO:0000313" key="3">
    <source>
        <dbReference type="Proteomes" id="UP000665561"/>
    </source>
</evidence>
<dbReference type="PANTHER" id="PTHR43308:SF5">
    <property type="entry name" value="S-LAYER PROTEIN _ PEPTIDOGLYCAN ENDO-BETA-N-ACETYLGLUCOSAMINIDASE"/>
    <property type="match status" value="1"/>
</dbReference>
<dbReference type="Pfam" id="PF00963">
    <property type="entry name" value="Cohesin"/>
    <property type="match status" value="1"/>
</dbReference>
<evidence type="ECO:0000259" key="1">
    <source>
        <dbReference type="PROSITE" id="PS51272"/>
    </source>
</evidence>
<dbReference type="CDD" id="cd08547">
    <property type="entry name" value="Type_II_cohesin"/>
    <property type="match status" value="1"/>
</dbReference>
<accession>A0ABW9XXM5</accession>
<organism evidence="2 3">
    <name type="scientific">Paenibacillus glycinis</name>
    <dbReference type="NCBI Taxonomy" id="2697035"/>
    <lineage>
        <taxon>Bacteria</taxon>
        <taxon>Bacillati</taxon>
        <taxon>Bacillota</taxon>
        <taxon>Bacilli</taxon>
        <taxon>Bacillales</taxon>
        <taxon>Paenibacillaceae</taxon>
        <taxon>Paenibacillus</taxon>
    </lineage>
</organism>
<gene>
    <name evidence="2" type="ORF">GT019_26155</name>
</gene>